<accession>A0A7H9BHH5</accession>
<dbReference type="InterPro" id="IPR011004">
    <property type="entry name" value="Trimer_LpxA-like_sf"/>
</dbReference>
<dbReference type="KEGG" id="chiz:HQ393_05655"/>
<dbReference type="RefSeq" id="WP_179357862.1">
    <property type="nucleotide sequence ID" value="NZ_CP058627.1"/>
</dbReference>
<keyword evidence="2 3" id="KW-0808">Transferase</keyword>
<protein>
    <submittedName>
        <fullName evidence="3">WecB/TagA/CpsF family glycosyltransferase</fullName>
    </submittedName>
</protein>
<reference evidence="3 4" key="1">
    <citation type="submission" date="2020-07" db="EMBL/GenBank/DDBJ databases">
        <title>Complete genome sequence of Chitinibacter sp. 2T18.</title>
        <authorList>
            <person name="Bae J.-W."/>
            <person name="Choi J.-W."/>
        </authorList>
    </citation>
    <scope>NUCLEOTIDE SEQUENCE [LARGE SCALE GENOMIC DNA]</scope>
    <source>
        <strain evidence="3 4">2T18</strain>
    </source>
</reference>
<dbReference type="SUPFAM" id="SSF51161">
    <property type="entry name" value="Trimeric LpxA-like enzymes"/>
    <property type="match status" value="1"/>
</dbReference>
<gene>
    <name evidence="3" type="ORF">HQ393_05655</name>
</gene>
<dbReference type="Proteomes" id="UP000509597">
    <property type="component" value="Chromosome"/>
</dbReference>
<dbReference type="EMBL" id="CP058627">
    <property type="protein sequence ID" value="QLG87782.1"/>
    <property type="molecule type" value="Genomic_DNA"/>
</dbReference>
<dbReference type="InterPro" id="IPR029044">
    <property type="entry name" value="Nucleotide-diphossugar_trans"/>
</dbReference>
<dbReference type="CDD" id="cd06533">
    <property type="entry name" value="Glyco_transf_WecG_TagA"/>
    <property type="match status" value="1"/>
</dbReference>
<dbReference type="PANTHER" id="PTHR34136:SF1">
    <property type="entry name" value="UDP-N-ACETYL-D-MANNOSAMINURONIC ACID TRANSFERASE"/>
    <property type="match status" value="1"/>
</dbReference>
<sequence length="803" mass="90521">MQSLSSVSYRHFAHPLARIMAGFLSALLWLPAQLGFGRQARNTMNRIASAREHWIGPVSGDNPGLVSSYRLHLRMAMALDDEQYWDQHDAQSRSWRFDLALLMRFGWSLLIGHKKPNQLENRWPLLGLWLDNLRHAEIESHIAGWRTQGHLRRIAFVNPHCANVASKDPLYRGVLNSADLLLPDGSGVLLASRLLGTPLQENTNGTDLFPILCQQWQQAGARLYLLGGKEGVAEAVARHLLQKYPGLHIAGTHHGYSSTADTPLLIEDIKQSNADVLVVAMGVPLQDVWIARHQHATGIPLAIGVGGLFDFLSGRIPRAPVWLRELGLEWCWRLLQEPSRMWRRYLVGNFSFLARVLKQKYQRQQASLRLITPSVRTPNLPDQRKQAVVLNDYTLWQGDDPIGTLLAPLVGHSLLELSIIRLVEQGVQLIHVFADQGYSAIVAQLGNGDRWGIEIRYYLTGQHLQTRTRLAALPLPEDIWLLAPGCLPHSILSEAHQCQWRLADGCWSGWAYIKSTRLKLAMDKADLPLPLYDQIFDGFSLRNAHELNVALPLLLSKAPPYIPDYQETQDRVWLASGVICEKGVTLEGPVLIGRNSLIRKGSHIGPHVIIGEGCVLDRQVDVHNSILKPYSYIASQMSLSHCLVGNRQLHLVRDNTILRFKAEECLIDDMNHPVSSPNLMERLHAILALSWLGWQQNSLDHARWQNLADRLHKVIRGECHLIGLPSLPSKMDNTIDRKTLRIGALRLSELQAEMLPAQGLSRAEQDWLTDLYGAAVPQYLSWSKLRHLALSLQQNKHHFAIRT</sequence>
<dbReference type="InterPro" id="IPR004629">
    <property type="entry name" value="WecG_TagA_CpsF"/>
</dbReference>
<organism evidence="3 4">
    <name type="scientific">Chitinibacter bivalviorum</name>
    <dbReference type="NCBI Taxonomy" id="2739434"/>
    <lineage>
        <taxon>Bacteria</taxon>
        <taxon>Pseudomonadati</taxon>
        <taxon>Pseudomonadota</taxon>
        <taxon>Betaproteobacteria</taxon>
        <taxon>Neisseriales</taxon>
        <taxon>Chitinibacteraceae</taxon>
        <taxon>Chitinibacter</taxon>
    </lineage>
</organism>
<evidence type="ECO:0000256" key="2">
    <source>
        <dbReference type="ARBA" id="ARBA00022679"/>
    </source>
</evidence>
<evidence type="ECO:0000256" key="1">
    <source>
        <dbReference type="ARBA" id="ARBA00022676"/>
    </source>
</evidence>
<keyword evidence="4" id="KW-1185">Reference proteome</keyword>
<proteinExistence type="predicted"/>
<dbReference type="NCBIfam" id="TIGR00696">
    <property type="entry name" value="wecG_tagA_cpsF"/>
    <property type="match status" value="1"/>
</dbReference>
<dbReference type="Gene3D" id="2.160.10.10">
    <property type="entry name" value="Hexapeptide repeat proteins"/>
    <property type="match status" value="1"/>
</dbReference>
<keyword evidence="1" id="KW-0328">Glycosyltransferase</keyword>
<name>A0A7H9BHH5_9NEIS</name>
<dbReference type="PANTHER" id="PTHR34136">
    <property type="match status" value="1"/>
</dbReference>
<evidence type="ECO:0000313" key="3">
    <source>
        <dbReference type="EMBL" id="QLG87782.1"/>
    </source>
</evidence>
<evidence type="ECO:0000313" key="4">
    <source>
        <dbReference type="Proteomes" id="UP000509597"/>
    </source>
</evidence>
<dbReference type="Pfam" id="PF03808">
    <property type="entry name" value="Glyco_tran_WecG"/>
    <property type="match status" value="1"/>
</dbReference>
<dbReference type="AlphaFoldDB" id="A0A7H9BHH5"/>
<dbReference type="GO" id="GO:0016758">
    <property type="term" value="F:hexosyltransferase activity"/>
    <property type="evidence" value="ECO:0007669"/>
    <property type="project" value="TreeGrafter"/>
</dbReference>
<dbReference type="SUPFAM" id="SSF53448">
    <property type="entry name" value="Nucleotide-diphospho-sugar transferases"/>
    <property type="match status" value="1"/>
</dbReference>